<dbReference type="PANTHER" id="PTHR36920">
    <property type="match status" value="1"/>
</dbReference>
<keyword evidence="1" id="KW-0732">Signal</keyword>
<dbReference type="Gene3D" id="2.40.160.20">
    <property type="match status" value="1"/>
</dbReference>
<dbReference type="Proteomes" id="UP001408594">
    <property type="component" value="Unassembled WGS sequence"/>
</dbReference>
<dbReference type="InterPro" id="IPR011250">
    <property type="entry name" value="OMP/PagP_B-barrel"/>
</dbReference>
<organism evidence="2 3">
    <name type="scientific">Microbulbifer aestuariivivens</name>
    <dbReference type="NCBI Taxonomy" id="1908308"/>
    <lineage>
        <taxon>Bacteria</taxon>
        <taxon>Pseudomonadati</taxon>
        <taxon>Pseudomonadota</taxon>
        <taxon>Gammaproteobacteria</taxon>
        <taxon>Cellvibrionales</taxon>
        <taxon>Microbulbiferaceae</taxon>
        <taxon>Microbulbifer</taxon>
    </lineage>
</organism>
<evidence type="ECO:0000256" key="1">
    <source>
        <dbReference type="SAM" id="SignalP"/>
    </source>
</evidence>
<dbReference type="InterPro" id="IPR005618">
    <property type="entry name" value="OMPW"/>
</dbReference>
<keyword evidence="3" id="KW-1185">Reference proteome</keyword>
<protein>
    <submittedName>
        <fullName evidence="2">Outer membrane protein W</fullName>
    </submittedName>
</protein>
<name>A0ABP9WNT6_9GAMM</name>
<feature type="signal peptide" evidence="1">
    <location>
        <begin position="1"/>
        <end position="18"/>
    </location>
</feature>
<dbReference type="RefSeq" id="WP_345550123.1">
    <property type="nucleotide sequence ID" value="NZ_BAABRT010000009.1"/>
</dbReference>
<feature type="chain" id="PRO_5046181287" evidence="1">
    <location>
        <begin position="19"/>
        <end position="228"/>
    </location>
</feature>
<dbReference type="EMBL" id="BAABRT010000009">
    <property type="protein sequence ID" value="GAA5524869.1"/>
    <property type="molecule type" value="Genomic_DNA"/>
</dbReference>
<dbReference type="PROSITE" id="PS00695">
    <property type="entry name" value="ENT_VIR_OMP_2"/>
    <property type="match status" value="1"/>
</dbReference>
<evidence type="ECO:0000313" key="2">
    <source>
        <dbReference type="EMBL" id="GAA5524869.1"/>
    </source>
</evidence>
<dbReference type="SUPFAM" id="SSF56925">
    <property type="entry name" value="OMPA-like"/>
    <property type="match status" value="1"/>
</dbReference>
<proteinExistence type="predicted"/>
<evidence type="ECO:0000313" key="3">
    <source>
        <dbReference type="Proteomes" id="UP001408594"/>
    </source>
</evidence>
<reference evidence="2 3" key="1">
    <citation type="submission" date="2024-02" db="EMBL/GenBank/DDBJ databases">
        <title>Microbulbifer aestuariivivens NBRC 112533.</title>
        <authorList>
            <person name="Ichikawa N."/>
            <person name="Katano-Makiyama Y."/>
            <person name="Hidaka K."/>
        </authorList>
    </citation>
    <scope>NUCLEOTIDE SEQUENCE [LARGE SCALE GENOMIC DNA]</scope>
    <source>
        <strain evidence="2 3">NBRC 112533</strain>
    </source>
</reference>
<sequence length="228" mass="24037">MRLLAVLATVFLTAPALAYQPGEVILRGGVATVSPDASSSPLSLNGAELGGTAADVDDGSALGLTATWMLSNRWGVELVAASPFTHDLSVSGLGDELKLGEATHLPPTLLLQYYPNVPFADVQPYFGLGLNYTVFFEEEVSAEANSFFVDALEATGGADIALDDSVGLAAEMGVDFAFGADKRWLLNLAVWWMDIDTEAEVKVPGVGTITADVEVDPLVYMAGLGYRF</sequence>
<dbReference type="PANTHER" id="PTHR36920:SF1">
    <property type="entry name" value="OUTER MEMBRANE PROTEIN W"/>
    <property type="match status" value="1"/>
</dbReference>
<gene>
    <name evidence="2" type="primary">ompW_2</name>
    <name evidence="2" type="ORF">Maes01_01428</name>
</gene>
<comment type="caution">
    <text evidence="2">The sequence shown here is derived from an EMBL/GenBank/DDBJ whole genome shotgun (WGS) entry which is preliminary data.</text>
</comment>
<accession>A0ABP9WNT6</accession>
<dbReference type="InterPro" id="IPR000758">
    <property type="entry name" value="Enterovir_OMP"/>
</dbReference>
<dbReference type="Pfam" id="PF03922">
    <property type="entry name" value="OmpW"/>
    <property type="match status" value="1"/>
</dbReference>